<evidence type="ECO:0000256" key="1">
    <source>
        <dbReference type="SAM" id="MobiDB-lite"/>
    </source>
</evidence>
<feature type="compositionally biased region" description="Polar residues" evidence="1">
    <location>
        <begin position="1"/>
        <end position="13"/>
    </location>
</feature>
<reference evidence="3" key="1">
    <citation type="submission" date="2019-10" db="EMBL/GenBank/DDBJ databases">
        <title>Nonomuraea sp. nov., isolated from Phyllanthus amarus.</title>
        <authorList>
            <person name="Klykleung N."/>
            <person name="Tanasupawat S."/>
        </authorList>
    </citation>
    <scope>NUCLEOTIDE SEQUENCE [LARGE SCALE GENOMIC DNA]</scope>
    <source>
        <strain evidence="3">3MP-10</strain>
    </source>
</reference>
<dbReference type="EMBL" id="VDLY02000011">
    <property type="protein sequence ID" value="KAB8163749.1"/>
    <property type="molecule type" value="Genomic_DNA"/>
</dbReference>
<feature type="transmembrane region" description="Helical" evidence="2">
    <location>
        <begin position="69"/>
        <end position="89"/>
    </location>
</feature>
<evidence type="ECO:0000313" key="4">
    <source>
        <dbReference type="Proteomes" id="UP000314251"/>
    </source>
</evidence>
<keyword evidence="2" id="KW-1133">Transmembrane helix</keyword>
<keyword evidence="2" id="KW-0472">Membrane</keyword>
<keyword evidence="2" id="KW-0812">Transmembrane</keyword>
<gene>
    <name evidence="3" type="ORF">FH607_017510</name>
</gene>
<organism evidence="3 4">
    <name type="scientific">Streptomyces mimosae</name>
    <dbReference type="NCBI Taxonomy" id="2586635"/>
    <lineage>
        <taxon>Bacteria</taxon>
        <taxon>Bacillati</taxon>
        <taxon>Actinomycetota</taxon>
        <taxon>Actinomycetes</taxon>
        <taxon>Kitasatosporales</taxon>
        <taxon>Streptomycetaceae</taxon>
        <taxon>Streptomyces</taxon>
    </lineage>
</organism>
<dbReference type="Pfam" id="PF14029">
    <property type="entry name" value="DUF4244"/>
    <property type="match status" value="1"/>
</dbReference>
<keyword evidence="4" id="KW-1185">Reference proteome</keyword>
<dbReference type="InterPro" id="IPR025338">
    <property type="entry name" value="DUF4244"/>
</dbReference>
<sequence length="112" mass="11970">MRSLSQRSATRAHQAQRPRSVPRSVPSAGPRLVPPRVPRFVPGRAGRLVVRPVPWGVLRSSRREAGMNTVEYAIGTLAAAGFAAALLTLSDSAPVRGALRDVILQALENSPL</sequence>
<name>A0A5N6A739_9ACTN</name>
<evidence type="ECO:0000313" key="3">
    <source>
        <dbReference type="EMBL" id="KAB8163749.1"/>
    </source>
</evidence>
<dbReference type="Proteomes" id="UP000314251">
    <property type="component" value="Unassembled WGS sequence"/>
</dbReference>
<accession>A0A5N6A739</accession>
<dbReference type="AlphaFoldDB" id="A0A5N6A739"/>
<evidence type="ECO:0000256" key="2">
    <source>
        <dbReference type="SAM" id="Phobius"/>
    </source>
</evidence>
<proteinExistence type="predicted"/>
<protein>
    <submittedName>
        <fullName evidence="3">DUF4244 domain-containing protein</fullName>
    </submittedName>
</protein>
<feature type="region of interest" description="Disordered" evidence="1">
    <location>
        <begin position="1"/>
        <end position="37"/>
    </location>
</feature>
<dbReference type="RefSeq" id="WP_139669612.1">
    <property type="nucleotide sequence ID" value="NZ_VDLY02000011.1"/>
</dbReference>
<comment type="caution">
    <text evidence="3">The sequence shown here is derived from an EMBL/GenBank/DDBJ whole genome shotgun (WGS) entry which is preliminary data.</text>
</comment>